<dbReference type="OrthoDB" id="10480170at2759"/>
<reference evidence="2" key="1">
    <citation type="journal article" date="2014" name="BMC Genomics">
        <title>Genome characteristics reveal the impact of lichenization on lichen-forming fungus Endocarpon pusillum Hedwig (Verrucariales, Ascomycota).</title>
        <authorList>
            <person name="Wang Y.-Y."/>
            <person name="Liu B."/>
            <person name="Zhang X.-Y."/>
            <person name="Zhou Q.-M."/>
            <person name="Zhang T."/>
            <person name="Li H."/>
            <person name="Yu Y.-F."/>
            <person name="Zhang X.-L."/>
            <person name="Hao X.-Y."/>
            <person name="Wang M."/>
            <person name="Wang L."/>
            <person name="Wei J.-C."/>
        </authorList>
    </citation>
    <scope>NUCLEOTIDE SEQUENCE [LARGE SCALE GENOMIC DNA]</scope>
    <source>
        <strain evidence="2">Z07020 / HMAS-L-300199</strain>
    </source>
</reference>
<dbReference type="GeneID" id="19242651"/>
<evidence type="ECO:0000313" key="1">
    <source>
        <dbReference type="EMBL" id="ERF71099.1"/>
    </source>
</evidence>
<sequence length="51" mass="5704">MADDSNAEKRSPKVRRMEGIALEERRAARTEIQYLANGYGDIFVDDADGCV</sequence>
<dbReference type="EMBL" id="KE721256">
    <property type="protein sequence ID" value="ERF71099.1"/>
    <property type="molecule type" value="Genomic_DNA"/>
</dbReference>
<keyword evidence="2" id="KW-1185">Reference proteome</keyword>
<evidence type="ECO:0000313" key="2">
    <source>
        <dbReference type="Proteomes" id="UP000019373"/>
    </source>
</evidence>
<dbReference type="Proteomes" id="UP000019373">
    <property type="component" value="Unassembled WGS sequence"/>
</dbReference>
<dbReference type="AlphaFoldDB" id="U1HPW0"/>
<proteinExistence type="predicted"/>
<name>U1HPW0_ENDPU</name>
<gene>
    <name evidence="1" type="ORF">EPUS_07771</name>
</gene>
<organism evidence="1 2">
    <name type="scientific">Endocarpon pusillum (strain Z07020 / HMAS-L-300199)</name>
    <name type="common">Lichen-forming fungus</name>
    <dbReference type="NCBI Taxonomy" id="1263415"/>
    <lineage>
        <taxon>Eukaryota</taxon>
        <taxon>Fungi</taxon>
        <taxon>Dikarya</taxon>
        <taxon>Ascomycota</taxon>
        <taxon>Pezizomycotina</taxon>
        <taxon>Eurotiomycetes</taxon>
        <taxon>Chaetothyriomycetidae</taxon>
        <taxon>Verrucariales</taxon>
        <taxon>Verrucariaceae</taxon>
        <taxon>Endocarpon</taxon>
    </lineage>
</organism>
<accession>U1HPW0</accession>
<dbReference type="HOGENOM" id="CLU_3106327_0_0_1"/>
<protein>
    <submittedName>
        <fullName evidence="1">Uncharacterized protein</fullName>
    </submittedName>
</protein>
<dbReference type="RefSeq" id="XP_007803257.1">
    <property type="nucleotide sequence ID" value="XM_007805066.1"/>
</dbReference>